<comment type="caution">
    <text evidence="4">The sequence shown here is derived from an EMBL/GenBank/DDBJ whole genome shotgun (WGS) entry which is preliminary data.</text>
</comment>
<dbReference type="PANTHER" id="PTHR10039:SF5">
    <property type="entry name" value="NACHT DOMAIN-CONTAINING PROTEIN"/>
    <property type="match status" value="1"/>
</dbReference>
<feature type="domain" description="Nephrocystin 3-like N-terminal" evidence="3">
    <location>
        <begin position="400"/>
        <end position="578"/>
    </location>
</feature>
<reference evidence="4 5" key="1">
    <citation type="submission" date="2019-12" db="EMBL/GenBank/DDBJ databases">
        <title>A genome sequence resource for the geographically widespread anthracnose pathogen Colletotrichum asianum.</title>
        <authorList>
            <person name="Meng Y."/>
        </authorList>
    </citation>
    <scope>NUCLEOTIDE SEQUENCE [LARGE SCALE GENOMIC DNA]</scope>
    <source>
        <strain evidence="4 5">ICMP 18580</strain>
    </source>
</reference>
<dbReference type="InterPro" id="IPR036770">
    <property type="entry name" value="Ankyrin_rpt-contain_sf"/>
</dbReference>
<dbReference type="Gene3D" id="3.40.50.1820">
    <property type="entry name" value="alpha/beta hydrolase"/>
    <property type="match status" value="1"/>
</dbReference>
<evidence type="ECO:0000313" key="4">
    <source>
        <dbReference type="EMBL" id="KAF0319160.1"/>
    </source>
</evidence>
<dbReference type="Gene3D" id="1.25.40.20">
    <property type="entry name" value="Ankyrin repeat-containing domain"/>
    <property type="match status" value="1"/>
</dbReference>
<protein>
    <submittedName>
        <fullName evidence="4">Nacht and ankyrin domain protein</fullName>
    </submittedName>
</protein>
<keyword evidence="2" id="KW-0040">ANK repeat</keyword>
<dbReference type="InterPro" id="IPR027417">
    <property type="entry name" value="P-loop_NTPase"/>
</dbReference>
<feature type="repeat" description="ANK" evidence="2">
    <location>
        <begin position="979"/>
        <end position="1013"/>
    </location>
</feature>
<dbReference type="Pfam" id="PF24883">
    <property type="entry name" value="NPHP3_N"/>
    <property type="match status" value="1"/>
</dbReference>
<organism evidence="4 5">
    <name type="scientific">Colletotrichum asianum</name>
    <dbReference type="NCBI Taxonomy" id="702518"/>
    <lineage>
        <taxon>Eukaryota</taxon>
        <taxon>Fungi</taxon>
        <taxon>Dikarya</taxon>
        <taxon>Ascomycota</taxon>
        <taxon>Pezizomycotina</taxon>
        <taxon>Sordariomycetes</taxon>
        <taxon>Hypocreomycetidae</taxon>
        <taxon>Glomerellales</taxon>
        <taxon>Glomerellaceae</taxon>
        <taxon>Colletotrichum</taxon>
        <taxon>Colletotrichum gloeosporioides species complex</taxon>
    </lineage>
</organism>
<dbReference type="SUPFAM" id="SSF52540">
    <property type="entry name" value="P-loop containing nucleoside triphosphate hydrolases"/>
    <property type="match status" value="1"/>
</dbReference>
<dbReference type="AlphaFoldDB" id="A0A8H3W494"/>
<gene>
    <name evidence="4" type="ORF">GQ607_013553</name>
</gene>
<evidence type="ECO:0000256" key="2">
    <source>
        <dbReference type="PROSITE-ProRule" id="PRU00023"/>
    </source>
</evidence>
<dbReference type="OrthoDB" id="7464126at2759"/>
<keyword evidence="1" id="KW-0677">Repeat</keyword>
<dbReference type="InterPro" id="IPR002110">
    <property type="entry name" value="Ankyrin_rpt"/>
</dbReference>
<dbReference type="Pfam" id="PF12796">
    <property type="entry name" value="Ank_2"/>
    <property type="match status" value="1"/>
</dbReference>
<dbReference type="EMBL" id="WOWK01000099">
    <property type="protein sequence ID" value="KAF0319160.1"/>
    <property type="molecule type" value="Genomic_DNA"/>
</dbReference>
<dbReference type="PROSITE" id="PS50297">
    <property type="entry name" value="ANK_REP_REGION"/>
    <property type="match status" value="1"/>
</dbReference>
<evidence type="ECO:0000313" key="5">
    <source>
        <dbReference type="Proteomes" id="UP000434172"/>
    </source>
</evidence>
<dbReference type="SUPFAM" id="SSF48403">
    <property type="entry name" value="Ankyrin repeat"/>
    <property type="match status" value="1"/>
</dbReference>
<evidence type="ECO:0000256" key="1">
    <source>
        <dbReference type="ARBA" id="ARBA00022737"/>
    </source>
</evidence>
<dbReference type="Gene3D" id="3.40.50.300">
    <property type="entry name" value="P-loop containing nucleotide triphosphate hydrolases"/>
    <property type="match status" value="1"/>
</dbReference>
<dbReference type="Proteomes" id="UP000434172">
    <property type="component" value="Unassembled WGS sequence"/>
</dbReference>
<dbReference type="SMART" id="SM00248">
    <property type="entry name" value="ANK"/>
    <property type="match status" value="4"/>
</dbReference>
<dbReference type="InterPro" id="IPR056884">
    <property type="entry name" value="NPHP3-like_N"/>
</dbReference>
<dbReference type="PANTHER" id="PTHR10039">
    <property type="entry name" value="AMELOGENIN"/>
    <property type="match status" value="1"/>
</dbReference>
<dbReference type="SUPFAM" id="SSF53474">
    <property type="entry name" value="alpha/beta-Hydrolases"/>
    <property type="match status" value="1"/>
</dbReference>
<dbReference type="InterPro" id="IPR029058">
    <property type="entry name" value="AB_hydrolase_fold"/>
</dbReference>
<dbReference type="PROSITE" id="PS50088">
    <property type="entry name" value="ANK_REPEAT"/>
    <property type="match status" value="1"/>
</dbReference>
<keyword evidence="5" id="KW-1185">Reference proteome</keyword>
<sequence>MSRSKDSDVSSEGFTVLHDPLDANIDLIFVHGLGGHPFSTWAIRKPKSGSDVIETPDYTKAQRPSFLSSLCCFGTHTEDEDKIPADNSADSSGAIQLTEMSYWPRDLLAESPTCANVRVLTYGYDFKVTKGFAAANQNNLFAHARDLLYALQRKKPQRRPVIFVAHSLGGLLVKEVTLLIILNPVLRRSHYSDETELRDIIMSTKGVMFLGTPHRGSQELAKLGETVRSIAAFTLRIDSNSELLRALGTESPELELGREAFLTLWRIYNFRVKTFREAYGISGVNVGPMNQKVSLPRPCLDEFQCQKMLMVLQVVPDISSTLDDPREHAETIPANHMDMCRFNQKFETGYQKISGELDVMIGMCDSGLTISDAGKELLQSLYFPEMYDRQKNIQTALDTTCDWLYTTSEYQGWINRTNVPQHEGMLWIKGKPGTGKSTLMKDALGRAEAAYFDSRTTTVAGFFFNARGTQQLEKSPLGLYRSLLHQVLQQDLLALSHASEEFKRKQLRQGVWVWHEADLQDILASVFATAHSRPAMIFIDAMDECNIEQVRGLVRFFRALARKAHQAAASLNICLSSRHYPDVSIDGCPEVVVERNNENDILAYIVAEAENEKAIAELKDDIFHRSTGVFLWVVLVVAILKKHCRGKSSKWLQKKLHDIPPELDILFRTIFTSTTVEDAEQTTRLMQAILFAEQPLTLSQIHMVLAFGSGSYRSIAEWKDSVEYLETTEKRHSFIIETSRGLLEATVSSTEADEPKMPSEQRTYQFIHETVREFYLTGEGFKLLDFETPSIVGSGHSMLAAATANYLGASEFADRRTFGSFNLELMAYTADHIFTHIDKAEKNHIAQTQTLASLGEESCILLRRMSRTYDGPTAFEPGATILMAAIMYGAIDAVRRLLDTGHSTDERGFTSLRYPLHTALCLQRGPMLEIVGLLLSRGADISLTNGFKQTPLHFAAMAGTEATAVTLAHSPEVNATDVDGKTPLLRAYLSSADFPTVVSMLIKHGADTSIKDNEGKTPSDTASDYFNKIHDGDCNPTSLEGMNLLKVSKSNIQLPK</sequence>
<accession>A0A8H3W494</accession>
<name>A0A8H3W494_9PEZI</name>
<evidence type="ECO:0000259" key="3">
    <source>
        <dbReference type="Pfam" id="PF24883"/>
    </source>
</evidence>
<proteinExistence type="predicted"/>